<gene>
    <name evidence="2" type="ORF">K435DRAFT_864595</name>
</gene>
<dbReference type="EMBL" id="ML179345">
    <property type="protein sequence ID" value="THU90116.1"/>
    <property type="molecule type" value="Genomic_DNA"/>
</dbReference>
<feature type="compositionally biased region" description="Polar residues" evidence="1">
    <location>
        <begin position="184"/>
        <end position="197"/>
    </location>
</feature>
<feature type="compositionally biased region" description="Basic and acidic residues" evidence="1">
    <location>
        <begin position="1"/>
        <end position="11"/>
    </location>
</feature>
<dbReference type="Proteomes" id="UP000297245">
    <property type="component" value="Unassembled WGS sequence"/>
</dbReference>
<keyword evidence="3" id="KW-1185">Reference proteome</keyword>
<reference evidence="2 3" key="1">
    <citation type="journal article" date="2019" name="Nat. Ecol. Evol.">
        <title>Megaphylogeny resolves global patterns of mushroom evolution.</title>
        <authorList>
            <person name="Varga T."/>
            <person name="Krizsan K."/>
            <person name="Foldi C."/>
            <person name="Dima B."/>
            <person name="Sanchez-Garcia M."/>
            <person name="Sanchez-Ramirez S."/>
            <person name="Szollosi G.J."/>
            <person name="Szarkandi J.G."/>
            <person name="Papp V."/>
            <person name="Albert L."/>
            <person name="Andreopoulos W."/>
            <person name="Angelini C."/>
            <person name="Antonin V."/>
            <person name="Barry K.W."/>
            <person name="Bougher N.L."/>
            <person name="Buchanan P."/>
            <person name="Buyck B."/>
            <person name="Bense V."/>
            <person name="Catcheside P."/>
            <person name="Chovatia M."/>
            <person name="Cooper J."/>
            <person name="Damon W."/>
            <person name="Desjardin D."/>
            <person name="Finy P."/>
            <person name="Geml J."/>
            <person name="Haridas S."/>
            <person name="Hughes K."/>
            <person name="Justo A."/>
            <person name="Karasinski D."/>
            <person name="Kautmanova I."/>
            <person name="Kiss B."/>
            <person name="Kocsube S."/>
            <person name="Kotiranta H."/>
            <person name="LaButti K.M."/>
            <person name="Lechner B.E."/>
            <person name="Liimatainen K."/>
            <person name="Lipzen A."/>
            <person name="Lukacs Z."/>
            <person name="Mihaltcheva S."/>
            <person name="Morgado L.N."/>
            <person name="Niskanen T."/>
            <person name="Noordeloos M.E."/>
            <person name="Ohm R.A."/>
            <person name="Ortiz-Santana B."/>
            <person name="Ovrebo C."/>
            <person name="Racz N."/>
            <person name="Riley R."/>
            <person name="Savchenko A."/>
            <person name="Shiryaev A."/>
            <person name="Soop K."/>
            <person name="Spirin V."/>
            <person name="Szebenyi C."/>
            <person name="Tomsovsky M."/>
            <person name="Tulloss R.E."/>
            <person name="Uehling J."/>
            <person name="Grigoriev I.V."/>
            <person name="Vagvolgyi C."/>
            <person name="Papp T."/>
            <person name="Martin F.M."/>
            <person name="Miettinen O."/>
            <person name="Hibbett D.S."/>
            <person name="Nagy L.G."/>
        </authorList>
    </citation>
    <scope>NUCLEOTIDE SEQUENCE [LARGE SCALE GENOMIC DNA]</scope>
    <source>
        <strain evidence="2 3">CBS 962.96</strain>
    </source>
</reference>
<dbReference type="AlphaFoldDB" id="A0A4S8LLG9"/>
<feature type="compositionally biased region" description="Polar residues" evidence="1">
    <location>
        <begin position="385"/>
        <end position="407"/>
    </location>
</feature>
<feature type="region of interest" description="Disordered" evidence="1">
    <location>
        <begin position="121"/>
        <end position="206"/>
    </location>
</feature>
<feature type="compositionally biased region" description="Polar residues" evidence="1">
    <location>
        <begin position="24"/>
        <end position="40"/>
    </location>
</feature>
<feature type="compositionally biased region" description="Polar residues" evidence="1">
    <location>
        <begin position="156"/>
        <end position="172"/>
    </location>
</feature>
<evidence type="ECO:0000313" key="2">
    <source>
        <dbReference type="EMBL" id="THU90116.1"/>
    </source>
</evidence>
<evidence type="ECO:0000256" key="1">
    <source>
        <dbReference type="SAM" id="MobiDB-lite"/>
    </source>
</evidence>
<accession>A0A4S8LLG9</accession>
<sequence length="645" mass="73151">MYPHSMERYTTRDSSLPPERHRQQSTGLDPVQSQPPGSQKTLHKTQHSNLTASHELLHPSVFCEPLLSPPNSSRHNEPRNSLDLTRSHVNFHPSLAQRQLYQMQPPLPPWNPPIPSQIYPPPWIHDPTPSRTHLPPPPQKYSLPTPQTYPAPRPQMHSQTNPDPPSSLSFPQIHQPPLPHHFASPQTRSFSSSQTYLSLPPPTRLQTTETQLLQATEIRPLRATDMETYQTTEIRPYQVSEDAEAHLPSKHSLQNYTLSKKLPMDKSRENRESQLTSLQWQEPVTRETHQLSATPGQVQCPVPPTIWQPPPSIAYHDQAKSFGSVPGLFHGSANDRTTPVRQLLSPLQIMTSPTNAFSHSEAQLTPSLSRPNHQSIAFSSRCKSDTTMSNASPNSDTRNPSSSSQLRPASFPLQLRHNISNPSERYTPSSLKHRPAFVSKQISPRLRSESPSRELYSLPVTRAQTEKLMGDCQRFLAWHNQATKMIAANNNLTVEGVEKLLDRLKRKQLKDDKNSLRYVKTEEVNKDGIVENRVKMAEINELGKENSETAIVTDDSDNRTSKDKNYNNLDGNRDNNDNKYKIEMNERGRTGETQKAEKRKEKGKEPMVGKGKEKYNQATSIDSTDRKNENCDQILPPPAKRQRRA</sequence>
<feature type="compositionally biased region" description="Basic and acidic residues" evidence="1">
    <location>
        <begin position="556"/>
        <end position="615"/>
    </location>
</feature>
<organism evidence="2 3">
    <name type="scientific">Dendrothele bispora (strain CBS 962.96)</name>
    <dbReference type="NCBI Taxonomy" id="1314807"/>
    <lineage>
        <taxon>Eukaryota</taxon>
        <taxon>Fungi</taxon>
        <taxon>Dikarya</taxon>
        <taxon>Basidiomycota</taxon>
        <taxon>Agaricomycotina</taxon>
        <taxon>Agaricomycetes</taxon>
        <taxon>Agaricomycetidae</taxon>
        <taxon>Agaricales</taxon>
        <taxon>Agaricales incertae sedis</taxon>
        <taxon>Dendrothele</taxon>
    </lineage>
</organism>
<name>A0A4S8LLG9_DENBC</name>
<feature type="region of interest" description="Disordered" evidence="1">
    <location>
        <begin position="358"/>
        <end position="453"/>
    </location>
</feature>
<protein>
    <submittedName>
        <fullName evidence="2">Uncharacterized protein</fullName>
    </submittedName>
</protein>
<feature type="compositionally biased region" description="Polar residues" evidence="1">
    <location>
        <begin position="358"/>
        <end position="378"/>
    </location>
</feature>
<feature type="compositionally biased region" description="Polar residues" evidence="1">
    <location>
        <begin position="417"/>
        <end position="430"/>
    </location>
</feature>
<feature type="region of interest" description="Disordered" evidence="1">
    <location>
        <begin position="1"/>
        <end position="48"/>
    </location>
</feature>
<proteinExistence type="predicted"/>
<feature type="region of interest" description="Disordered" evidence="1">
    <location>
        <begin position="547"/>
        <end position="645"/>
    </location>
</feature>
<evidence type="ECO:0000313" key="3">
    <source>
        <dbReference type="Proteomes" id="UP000297245"/>
    </source>
</evidence>